<dbReference type="InterPro" id="IPR053787">
    <property type="entry name" value="Autotransptr-assoc_N"/>
</dbReference>
<proteinExistence type="predicted"/>
<dbReference type="Pfam" id="PF03797">
    <property type="entry name" value="Autotransporter"/>
    <property type="match status" value="1"/>
</dbReference>
<dbReference type="KEGG" id="lhg:JMUB5056_1146"/>
<dbReference type="PROSITE" id="PS51208">
    <property type="entry name" value="AUTOTRANSPORTER"/>
    <property type="match status" value="1"/>
</dbReference>
<dbReference type="RefSeq" id="WP_147005590.1">
    <property type="nucleotide sequence ID" value="NZ_AP019846.1"/>
</dbReference>
<feature type="domain" description="Autotransporter" evidence="2">
    <location>
        <begin position="2069"/>
        <end position="2354"/>
    </location>
</feature>
<accession>A0A510L6G7</accession>
<dbReference type="OrthoDB" id="78031at2"/>
<evidence type="ECO:0000259" key="2">
    <source>
        <dbReference type="PROSITE" id="PS51208"/>
    </source>
</evidence>
<name>A0A510L6G7_9FUSO</name>
<organism evidence="3 4">
    <name type="scientific">Leptotrichia hongkongensis</name>
    <dbReference type="NCBI Taxonomy" id="554406"/>
    <lineage>
        <taxon>Bacteria</taxon>
        <taxon>Fusobacteriati</taxon>
        <taxon>Fusobacteriota</taxon>
        <taxon>Fusobacteriia</taxon>
        <taxon>Fusobacteriales</taxon>
        <taxon>Leptotrichiaceae</taxon>
        <taxon>Leptotrichia</taxon>
    </lineage>
</organism>
<protein>
    <recommendedName>
        <fullName evidence="2">Autotransporter domain-containing protein</fullName>
    </recommendedName>
</protein>
<dbReference type="SMART" id="SM00869">
    <property type="entry name" value="Autotransporter"/>
    <property type="match status" value="1"/>
</dbReference>
<dbReference type="NCBIfam" id="NF033175">
    <property type="entry name" value="fuso_auto_Nterm"/>
    <property type="match status" value="1"/>
</dbReference>
<sequence>MTNNLRKIKQDLCSFAKRHKDFKYTDSALFVFLLTGLISVKNISFAKSKDSELESQKGKVLDFTKEMKKKVSKTREENDKLLKSSNLELIQLMEQGDHVIKSPWSSWQYGINYYYDNWRGSFKGLGDKKKKYPYEGKLNRGNWWVNNVSPNSKSYSRLPINSGNEDADPSSSLSNRRNGLDYGLVGTVPVPDRGQPLIIDPSININAPTLPNLNVNPATVAPHINFSIPPVTTVTFKEKSLSNINPNVFNPPALNEVATGFAQDMQGVSFFSEPNTIINNANADANASGTTVSIVDDGFSVNNSFTYSGQKVNQGRSTTATGTVAGTWTFDQSNPNPAITSYSDARAGSVVTNAPAVYTQYGGLTSYRTGTASSPQTVFSFTQYQQTNSGASIKPGEALESTVSGNWTLMNNTQNPRNRGAGAAYKPFTNTIRFMSINGTHVASSYDPMIVNFNGNLNLYGRSAADTLSTGKPHLTIGVEMQAASAKESIFNNNGVFNLERSSSRPAVNTSDDALGVYLIGMSAMVEDYAQYQPINSNIISNRYAEVTYRPWASEMNNKGTINVKSVDSIGIDFSEFNFEPTAGRINGGALNTAKQASWGNKGSLNTYVRVGDINVTSVDPGTPNVVRGSYGIRIPNIFNGETPGKTVDTDAIYYDETIINGDGGKITLEGSHNAGISISKIIGGSGFGTDTYSEHTMNPSTGPFASTTYTIGTGNMSVYNYQTGIGSNNPSAMGQGGAGTVHGVTVAKTLDNTNRTGDDLIGNIYNLNILVDGKENVGFLRKSDYMKGSYSTSAITKGEADFNIRDTHINSIDFANTADGGVLFRTDRYGINVIRNLNVNPGNAYIGDPDPLAPTDITKNTNKRFNIVMLANGTINHTDAIVPKVKNTGDITVSSGGQNVIGLMAYNGGKAESAGKITVTNSNDSIGIAINGKNNSNKISYGTSSSDIRLKGTRVVGIYNNGAKYDMTGGSIAVEGKDSMGIYASSEGTTNAITKLKNGSVSVDGDGAVALYAKGGSDIELDNATLNVADKGLLFYGSGTSSDKSQLIMSGANSTATIANGGTAFYVKNASGSPLSQIISSASTKTLNLNMQNGSTLIVAEGNGGNVGGELVSNLTSIGTGSITGLNVIGASGTYTPYKATRVPLTVDINSNLDNVNDAYLTSEFSSSSITNNSVISGSGAITAPASLRDKAKLGIAQKNNTGYPRNDVILTNNGTINLTGTGMVGIVGEYAEIYNNGTIKTTGTDSVGILGSNGALAQNNSSGIVEIGNGGTGIAGINYLGSTVPATGTKEIEIVNNGIIKSTGTSSAIGILAIDDQALSGAGIHRITLGNGSNIDVSTSSGLSASDIGVGVYSKISNSAGSVTKVGTIIDNGAVITLNKNGVGFYSDGSDITANGGSISTINGQTGKGIFTNKNVNTSKTILLLGDKSIGIHSYSTISNPNNIINSGNITVGDSSDRNDPSMAIYAPNAGVINHLGNINAGTKSLGIYSENGNVTSLGNITVGNEGLGIYKKNGNLNITGNIVTGNDAVGVYGDNNVIINNSGNITVGDRSFGFAILDNGVNNFTGTSTSTANIGSKSVYVYKAGPLGTVTSETSIFSSGFNSTAFYAVDNAVINNNGVVDFGNSVGSAGAFASNNGIVYNNGTITVGKSEITSSNPANRYYALGMAAKNGGKIYNYGTINVTGDYGIGMFAEDAGSRAENHGTINLTASGDLKGAYGMYLKNGAYGLNTGTIISGRYNNDTNKESIIGVAVLDGATLENRGTIDIDVKNSYGVYIRNGIIKNYGTIRISGTGSTGIRSKNGTYTGAGTMEDAANASVTATNGAVGYVAENSATFEPTSAGSTHIVSPNKVYIDGRLVDIHDFTPGPDPELVNYAFSNVGIYVDTLGRTRPIDWIDGFDPTVSNDLIIGTEIAEKTNSKAIKVGKNILSGFMPKYNQLITAAGASYNLETISASLTWHANRVLEDNGDGIKEVILAKIPYTDFVLKTENAWNFTDGLEQRYGVEGVDTKEKRLFNKLNSIGKNEQALLTQAFDEMMGHQYGNTQQRINSTGNMLDKEFNYLKKEWRNPSKQNNKIKVFGMRDEYNTDTAGIINYTSNSYGFAYVHEDEAIKLGNSSGWYAGAVTNRFKFKDIGKSSENQTMIKAGVFKKMSPKKDYNGALQWTIGGDVFVPEMRRRYLVVDEIFEAKSDYHSYGAAVKTDLGYDIRMSERTHLRPYGALKMEYGRFNNIKEDTGEMRLEVKGNDYFSVKPEVGVEFKYVQPLAVRTNLSVGLTASYENELGKVGEVNNKGRVRYTTADWFNIRGEKDDRRGNGKFDLNIGVDNTRFGVTVNGGYDTKGKNVRGGIGFRAIY</sequence>
<evidence type="ECO:0000313" key="3">
    <source>
        <dbReference type="EMBL" id="BBM59562.1"/>
    </source>
</evidence>
<gene>
    <name evidence="3" type="ORF">JMUB5056_1146</name>
</gene>
<dbReference type="Proteomes" id="UP000321561">
    <property type="component" value="Chromosome"/>
</dbReference>
<evidence type="ECO:0000313" key="4">
    <source>
        <dbReference type="Proteomes" id="UP000321561"/>
    </source>
</evidence>
<dbReference type="InterPro" id="IPR036709">
    <property type="entry name" value="Autotransporte_beta_dom_sf"/>
</dbReference>
<reference evidence="3 4" key="1">
    <citation type="submission" date="2019-07" db="EMBL/GenBank/DDBJ databases">
        <title>Complete Genome Sequence of Leptotrichia hongkongensis Strain JMUB5056.</title>
        <authorList>
            <person name="Watanabe S."/>
            <person name="Cui L."/>
        </authorList>
    </citation>
    <scope>NUCLEOTIDE SEQUENCE [LARGE SCALE GENOMIC DNA]</scope>
    <source>
        <strain evidence="3 4">JMUB5056</strain>
    </source>
</reference>
<feature type="region of interest" description="Disordered" evidence="1">
    <location>
        <begin position="155"/>
        <end position="175"/>
    </location>
</feature>
<dbReference type="SUPFAM" id="SSF103515">
    <property type="entry name" value="Autotransporter"/>
    <property type="match status" value="1"/>
</dbReference>
<dbReference type="InterPro" id="IPR005546">
    <property type="entry name" value="Autotransporte_beta"/>
</dbReference>
<dbReference type="EMBL" id="AP019846">
    <property type="protein sequence ID" value="BBM59562.1"/>
    <property type="molecule type" value="Genomic_DNA"/>
</dbReference>
<evidence type="ECO:0000256" key="1">
    <source>
        <dbReference type="SAM" id="MobiDB-lite"/>
    </source>
</evidence>